<dbReference type="InterPro" id="IPR058627">
    <property type="entry name" value="MdtA-like_C"/>
</dbReference>
<evidence type="ECO:0000313" key="2">
    <source>
        <dbReference type="EMBL" id="MDU0111624.1"/>
    </source>
</evidence>
<sequence length="198" mass="22237">MEFARENIDNLNMKAPVNGKLSGFDLEIGQSISRGERIGQIDEPSAFKLEANIDEFYLGRVSIGQLASTEQNGTTFQLSVSKIYPQIVNGTFRVDLQFDQVQPENIRRGQAMPTKFSLGEPVNTLLIPNGSFYQDTGGHWLFVINKNTNTASRRNIKLGRKNNQFIEVLSGLTSGEHFISSTYQPYTDIEQIKITKDN</sequence>
<dbReference type="RefSeq" id="WP_315945540.1">
    <property type="nucleotide sequence ID" value="NZ_JAWCUA010000001.1"/>
</dbReference>
<protein>
    <submittedName>
        <fullName evidence="2">Efflux RND transporter periplasmic adaptor subunit</fullName>
    </submittedName>
</protein>
<organism evidence="2 3">
    <name type="scientific">Psychrosphaera aquimarina</name>
    <dbReference type="NCBI Taxonomy" id="2044854"/>
    <lineage>
        <taxon>Bacteria</taxon>
        <taxon>Pseudomonadati</taxon>
        <taxon>Pseudomonadota</taxon>
        <taxon>Gammaproteobacteria</taxon>
        <taxon>Alteromonadales</taxon>
        <taxon>Pseudoalteromonadaceae</taxon>
        <taxon>Psychrosphaera</taxon>
    </lineage>
</organism>
<dbReference type="PANTHER" id="PTHR30469:SF33">
    <property type="entry name" value="SLR1207 PROTEIN"/>
    <property type="match status" value="1"/>
</dbReference>
<dbReference type="EMBL" id="JAWCUA010000001">
    <property type="protein sequence ID" value="MDU0111624.1"/>
    <property type="molecule type" value="Genomic_DNA"/>
</dbReference>
<name>A0ABU3QW10_9GAMM</name>
<evidence type="ECO:0000259" key="1">
    <source>
        <dbReference type="Pfam" id="PF25967"/>
    </source>
</evidence>
<dbReference type="Pfam" id="PF25967">
    <property type="entry name" value="RND-MFP_C"/>
    <property type="match status" value="1"/>
</dbReference>
<comment type="caution">
    <text evidence="2">The sequence shown here is derived from an EMBL/GenBank/DDBJ whole genome shotgun (WGS) entry which is preliminary data.</text>
</comment>
<evidence type="ECO:0000313" key="3">
    <source>
        <dbReference type="Proteomes" id="UP001257914"/>
    </source>
</evidence>
<dbReference type="Gene3D" id="2.40.420.20">
    <property type="match status" value="1"/>
</dbReference>
<proteinExistence type="predicted"/>
<gene>
    <name evidence="2" type="ORF">RT723_01080</name>
</gene>
<reference evidence="2 3" key="1">
    <citation type="submission" date="2023-10" db="EMBL/GenBank/DDBJ databases">
        <title>Psychrosphaera aquimaarina strain SW33 isolated from seawater.</title>
        <authorList>
            <person name="Bayburt H."/>
            <person name="Kim J.M."/>
            <person name="Choi B.J."/>
            <person name="Jeon C.O."/>
        </authorList>
    </citation>
    <scope>NUCLEOTIDE SEQUENCE [LARGE SCALE GENOMIC DNA]</scope>
    <source>
        <strain evidence="2 3">KCTC 52743</strain>
    </source>
</reference>
<keyword evidence="3" id="KW-1185">Reference proteome</keyword>
<feature type="domain" description="Multidrug resistance protein MdtA-like C-terminal permuted SH3" evidence="1">
    <location>
        <begin position="123"/>
        <end position="183"/>
    </location>
</feature>
<accession>A0ABU3QW10</accession>
<dbReference type="Proteomes" id="UP001257914">
    <property type="component" value="Unassembled WGS sequence"/>
</dbReference>
<dbReference type="PANTHER" id="PTHR30469">
    <property type="entry name" value="MULTIDRUG RESISTANCE PROTEIN MDTA"/>
    <property type="match status" value="1"/>
</dbReference>